<sequence length="175" mass="18205">STLGSSTRKARSGGRWTDGGFPGGVSTLPAPDRLPYELMVNRSSQRMRDLLALLALVAAVLMGVIHGSLGDRTEGLTTPASAIATEALASEIEASPEVGADSSAILESTAASAALLGCVFLALCSLLLAPRALRLWRSLSHSTTPSERPAPARKSFLVTLPDRAPSLLLLSISRT</sequence>
<evidence type="ECO:0000313" key="3">
    <source>
        <dbReference type="EMBL" id="PZR03043.1"/>
    </source>
</evidence>
<proteinExistence type="predicted"/>
<evidence type="ECO:0000256" key="2">
    <source>
        <dbReference type="SAM" id="Phobius"/>
    </source>
</evidence>
<keyword evidence="2" id="KW-0812">Transmembrane</keyword>
<accession>A0A2W5SQH9</accession>
<name>A0A2W5SQH9_9BACT</name>
<comment type="caution">
    <text evidence="3">The sequence shown here is derived from an EMBL/GenBank/DDBJ whole genome shotgun (WGS) entry which is preliminary data.</text>
</comment>
<gene>
    <name evidence="3" type="ORF">DI536_36445</name>
</gene>
<keyword evidence="2" id="KW-1133">Transmembrane helix</keyword>
<organism evidence="3 4">
    <name type="scientific">Archangium gephyra</name>
    <dbReference type="NCBI Taxonomy" id="48"/>
    <lineage>
        <taxon>Bacteria</taxon>
        <taxon>Pseudomonadati</taxon>
        <taxon>Myxococcota</taxon>
        <taxon>Myxococcia</taxon>
        <taxon>Myxococcales</taxon>
        <taxon>Cystobacterineae</taxon>
        <taxon>Archangiaceae</taxon>
        <taxon>Archangium</taxon>
    </lineage>
</organism>
<evidence type="ECO:0000256" key="1">
    <source>
        <dbReference type="SAM" id="MobiDB-lite"/>
    </source>
</evidence>
<feature type="non-terminal residue" evidence="3">
    <location>
        <position position="1"/>
    </location>
</feature>
<keyword evidence="2" id="KW-0472">Membrane</keyword>
<reference evidence="3 4" key="1">
    <citation type="submission" date="2017-08" db="EMBL/GenBank/DDBJ databases">
        <title>Infants hospitalized years apart are colonized by the same room-sourced microbial strains.</title>
        <authorList>
            <person name="Brooks B."/>
            <person name="Olm M.R."/>
            <person name="Firek B.A."/>
            <person name="Baker R."/>
            <person name="Thomas B.C."/>
            <person name="Morowitz M.J."/>
            <person name="Banfield J.F."/>
        </authorList>
    </citation>
    <scope>NUCLEOTIDE SEQUENCE [LARGE SCALE GENOMIC DNA]</scope>
    <source>
        <strain evidence="3">S2_003_000_R2_14</strain>
    </source>
</reference>
<dbReference type="EMBL" id="QFQP01000133">
    <property type="protein sequence ID" value="PZR03043.1"/>
    <property type="molecule type" value="Genomic_DNA"/>
</dbReference>
<dbReference type="AlphaFoldDB" id="A0A2W5SQH9"/>
<feature type="transmembrane region" description="Helical" evidence="2">
    <location>
        <begin position="110"/>
        <end position="129"/>
    </location>
</feature>
<feature type="transmembrane region" description="Helical" evidence="2">
    <location>
        <begin position="50"/>
        <end position="69"/>
    </location>
</feature>
<protein>
    <submittedName>
        <fullName evidence="3">Uncharacterized protein</fullName>
    </submittedName>
</protein>
<evidence type="ECO:0000313" key="4">
    <source>
        <dbReference type="Proteomes" id="UP000249061"/>
    </source>
</evidence>
<dbReference type="Proteomes" id="UP000249061">
    <property type="component" value="Unassembled WGS sequence"/>
</dbReference>
<feature type="region of interest" description="Disordered" evidence="1">
    <location>
        <begin position="1"/>
        <end position="28"/>
    </location>
</feature>